<evidence type="ECO:0000256" key="7">
    <source>
        <dbReference type="ARBA" id="ARBA00022989"/>
    </source>
</evidence>
<feature type="transmembrane region" description="Helical" evidence="10">
    <location>
        <begin position="602"/>
        <end position="630"/>
    </location>
</feature>
<feature type="transmembrane region" description="Helical" evidence="10">
    <location>
        <begin position="531"/>
        <end position="559"/>
    </location>
</feature>
<evidence type="ECO:0000256" key="2">
    <source>
        <dbReference type="ARBA" id="ARBA00004653"/>
    </source>
</evidence>
<keyword evidence="8" id="KW-0333">Golgi apparatus</keyword>
<evidence type="ECO:0000256" key="1">
    <source>
        <dbReference type="ARBA" id="ARBA00004337"/>
    </source>
</evidence>
<evidence type="ECO:0000256" key="6">
    <source>
        <dbReference type="ARBA" id="ARBA00022753"/>
    </source>
</evidence>
<dbReference type="GO" id="GO:0072657">
    <property type="term" value="P:protein localization to membrane"/>
    <property type="evidence" value="ECO:0007669"/>
    <property type="project" value="TreeGrafter"/>
</dbReference>
<feature type="transmembrane region" description="Helical" evidence="10">
    <location>
        <begin position="375"/>
        <end position="394"/>
    </location>
</feature>
<keyword evidence="5 10" id="KW-0732">Signal</keyword>
<feature type="transmembrane region" description="Helical" evidence="10">
    <location>
        <begin position="279"/>
        <end position="301"/>
    </location>
</feature>
<dbReference type="Gramene" id="OIW19487">
    <property type="protein sequence ID" value="OIW19487"/>
    <property type="gene ID" value="TanjilG_09507"/>
</dbReference>
<dbReference type="PANTHER" id="PTHR10766">
    <property type="entry name" value="TRANSMEMBRANE 9 SUPERFAMILY PROTEIN"/>
    <property type="match status" value="1"/>
</dbReference>
<dbReference type="GO" id="GO:0000139">
    <property type="term" value="C:Golgi membrane"/>
    <property type="evidence" value="ECO:0007669"/>
    <property type="project" value="UniProtKB-SubCell"/>
</dbReference>
<evidence type="ECO:0000256" key="4">
    <source>
        <dbReference type="ARBA" id="ARBA00022692"/>
    </source>
</evidence>
<feature type="signal peptide" evidence="10">
    <location>
        <begin position="1"/>
        <end position="27"/>
    </location>
</feature>
<evidence type="ECO:0000256" key="9">
    <source>
        <dbReference type="ARBA" id="ARBA00023136"/>
    </source>
</evidence>
<organism evidence="11 12">
    <name type="scientific">Lupinus angustifolius</name>
    <name type="common">Narrow-leaved blue lupine</name>
    <dbReference type="NCBI Taxonomy" id="3871"/>
    <lineage>
        <taxon>Eukaryota</taxon>
        <taxon>Viridiplantae</taxon>
        <taxon>Streptophyta</taxon>
        <taxon>Embryophyta</taxon>
        <taxon>Tracheophyta</taxon>
        <taxon>Spermatophyta</taxon>
        <taxon>Magnoliopsida</taxon>
        <taxon>eudicotyledons</taxon>
        <taxon>Gunneridae</taxon>
        <taxon>Pentapetalae</taxon>
        <taxon>rosids</taxon>
        <taxon>fabids</taxon>
        <taxon>Fabales</taxon>
        <taxon>Fabaceae</taxon>
        <taxon>Papilionoideae</taxon>
        <taxon>50 kb inversion clade</taxon>
        <taxon>genistoids sensu lato</taxon>
        <taxon>core genistoids</taxon>
        <taxon>Genisteae</taxon>
        <taxon>Lupinus</taxon>
    </lineage>
</organism>
<gene>
    <name evidence="11" type="ORF">TanjilG_09507</name>
</gene>
<dbReference type="AlphaFoldDB" id="A0A4P1RW06"/>
<evidence type="ECO:0000313" key="11">
    <source>
        <dbReference type="EMBL" id="OIW19487.1"/>
    </source>
</evidence>
<dbReference type="InterPro" id="IPR004240">
    <property type="entry name" value="EMP70"/>
</dbReference>
<keyword evidence="7 10" id="KW-1133">Transmembrane helix</keyword>
<evidence type="ECO:0000313" key="12">
    <source>
        <dbReference type="Proteomes" id="UP000188354"/>
    </source>
</evidence>
<feature type="transmembrane region" description="Helical" evidence="10">
    <location>
        <begin position="415"/>
        <end position="436"/>
    </location>
</feature>
<comment type="similarity">
    <text evidence="3 10">Belongs to the nonaspanin (TM9SF) (TC 9.A.2) family.</text>
</comment>
<keyword evidence="9 10" id="KW-0472">Membrane</keyword>
<dbReference type="EMBL" id="CM007361">
    <property type="protein sequence ID" value="OIW19487.1"/>
    <property type="molecule type" value="Genomic_DNA"/>
</dbReference>
<feature type="transmembrane region" description="Helical" evidence="10">
    <location>
        <begin position="448"/>
        <end position="471"/>
    </location>
</feature>
<evidence type="ECO:0000256" key="3">
    <source>
        <dbReference type="ARBA" id="ARBA00005227"/>
    </source>
</evidence>
<evidence type="ECO:0000256" key="8">
    <source>
        <dbReference type="ARBA" id="ARBA00023034"/>
    </source>
</evidence>
<dbReference type="KEGG" id="lang:109346451"/>
<dbReference type="OrthoDB" id="1666796at2759"/>
<feature type="transmembrane region" description="Helical" evidence="10">
    <location>
        <begin position="343"/>
        <end position="369"/>
    </location>
</feature>
<dbReference type="Pfam" id="PF02990">
    <property type="entry name" value="EMP70"/>
    <property type="match status" value="1"/>
</dbReference>
<dbReference type="PANTHER" id="PTHR10766:SF154">
    <property type="entry name" value="TRANSMEMBRANE 9 SUPERFAMILY MEMBER 10"/>
    <property type="match status" value="1"/>
</dbReference>
<reference evidence="11 12" key="1">
    <citation type="journal article" date="2017" name="Plant Biotechnol. J.">
        <title>A comprehensive draft genome sequence for lupin (Lupinus angustifolius), an emerging health food: insights into plant-microbe interactions and legume evolution.</title>
        <authorList>
            <person name="Hane J.K."/>
            <person name="Ming Y."/>
            <person name="Kamphuis L.G."/>
            <person name="Nelson M.N."/>
            <person name="Garg G."/>
            <person name="Atkins C.A."/>
            <person name="Bayer P.E."/>
            <person name="Bravo A."/>
            <person name="Bringans S."/>
            <person name="Cannon S."/>
            <person name="Edwards D."/>
            <person name="Foley R."/>
            <person name="Gao L.L."/>
            <person name="Harrison M.J."/>
            <person name="Huang W."/>
            <person name="Hurgobin B."/>
            <person name="Li S."/>
            <person name="Liu C.W."/>
            <person name="McGrath A."/>
            <person name="Morahan G."/>
            <person name="Murray J."/>
            <person name="Weller J."/>
            <person name="Jian J."/>
            <person name="Singh K.B."/>
        </authorList>
    </citation>
    <scope>NUCLEOTIDE SEQUENCE [LARGE SCALE GENOMIC DNA]</scope>
    <source>
        <strain evidence="12">cv. Tanjil</strain>
        <tissue evidence="11">Whole plant</tissue>
    </source>
</reference>
<feature type="chain" id="PRO_5019882170" description="Transmembrane 9 superfamily member" evidence="10">
    <location>
        <begin position="28"/>
        <end position="641"/>
    </location>
</feature>
<protein>
    <recommendedName>
        <fullName evidence="10">Transmembrane 9 superfamily member</fullName>
    </recommendedName>
</protein>
<dbReference type="Proteomes" id="UP000188354">
    <property type="component" value="Chromosome LG01"/>
</dbReference>
<evidence type="ECO:0000256" key="10">
    <source>
        <dbReference type="RuleBase" id="RU363079"/>
    </source>
</evidence>
<accession>A0A4P1RW06</accession>
<proteinExistence type="inferred from homology"/>
<dbReference type="GO" id="GO:0010008">
    <property type="term" value="C:endosome membrane"/>
    <property type="evidence" value="ECO:0007669"/>
    <property type="project" value="UniProtKB-SubCell"/>
</dbReference>
<feature type="transmembrane region" description="Helical" evidence="10">
    <location>
        <begin position="571"/>
        <end position="590"/>
    </location>
</feature>
<keyword evidence="12" id="KW-1185">Reference proteome</keyword>
<name>A0A4P1RW06_LUPAN</name>
<keyword evidence="6" id="KW-0967">Endosome</keyword>
<feature type="transmembrane region" description="Helical" evidence="10">
    <location>
        <begin position="492"/>
        <end position="525"/>
    </location>
</feature>
<evidence type="ECO:0000256" key="5">
    <source>
        <dbReference type="ARBA" id="ARBA00022729"/>
    </source>
</evidence>
<comment type="subcellular location">
    <subcellularLocation>
        <location evidence="1">Endosome membrane</location>
        <topology evidence="1">Multi-pass membrane protein</topology>
    </subcellularLocation>
    <subcellularLocation>
        <location evidence="2">Golgi apparatus membrane</location>
        <topology evidence="2">Multi-pass membrane protein</topology>
    </subcellularLocation>
</comment>
<sequence>MTIKLIFNHSWIFLCICILLIPHHATCFYLPGVAPEDFQKGDLLRVKVNKLTSTKTQLPYTYYSLPYCRPERIIDSAENLGEVLWGDRIENSPYVFKMREPQLCNVVCRITLNAQTSKEFKEKIDDEYRVNMILDNLPLVVPIRRPDQDSSTVYLHGFLVGLKGLYVGHKEEKYFIHNHLTFVVKYHRDPLTEVSRIVGFEVKPFSVKHEYEGEWNGKNRLTTCDPHAKKIVSGSESPQQVEDKDEIIFTYDVEFMASDVKWAYRWDTYLLMADDQIHWFSIVNSLMIVLFLSGMVAMIMLRTLYRDISKYNQLETQEEAQEETGWKLVHGDVFRPPSNSDLLCMHVGTGVQFFGMILVTMIFGALGFLSPSNRGGLMTVMLFLWALMGLFAGYSSARLYKMFNGTEWKRITLRTAFMFPATAFAVFFLLNALIWGKRSSGAVPFGTMFVLVLLWFGISVPLVYVGGYVGFRKPAIEHPVKTSKIARQIPEQAWYMTSVISILIGGILPFGAVFVELFFILTSIWLHQFYYIFGFLFIVFVILFVTCAEITVVLCYFQLCSEDYLWWWRSFLTSGSSALYLFLYATFYFFTKLEITKPVSGVLYFGYMLLLSYAFFVFTGTIGFYACFWFTRLIYSSVKID</sequence>
<keyword evidence="4 10" id="KW-0812">Transmembrane</keyword>